<gene>
    <name evidence="2" type="ORF">PCYB_031770</name>
</gene>
<accession>K6UPW3</accession>
<feature type="compositionally biased region" description="Gly residues" evidence="1">
    <location>
        <begin position="335"/>
        <end position="353"/>
    </location>
</feature>
<proteinExistence type="predicted"/>
<dbReference type="KEGG" id="pcy:PCYB_031770"/>
<dbReference type="Proteomes" id="UP000006319">
    <property type="component" value="Chromosome 3"/>
</dbReference>
<dbReference type="RefSeq" id="XP_004220895.1">
    <property type="nucleotide sequence ID" value="XM_004220847.1"/>
</dbReference>
<protein>
    <recommendedName>
        <fullName evidence="4">Erythrocyte vesicle protein 1</fullName>
    </recommendedName>
</protein>
<feature type="compositionally biased region" description="Polar residues" evidence="1">
    <location>
        <begin position="98"/>
        <end position="134"/>
    </location>
</feature>
<feature type="compositionally biased region" description="Low complexity" evidence="1">
    <location>
        <begin position="395"/>
        <end position="404"/>
    </location>
</feature>
<dbReference type="eggNOG" id="ENOG502S5DG">
    <property type="taxonomic scope" value="Eukaryota"/>
</dbReference>
<feature type="compositionally biased region" description="Low complexity" evidence="1">
    <location>
        <begin position="316"/>
        <end position="334"/>
    </location>
</feature>
<feature type="region of interest" description="Disordered" evidence="1">
    <location>
        <begin position="316"/>
        <end position="404"/>
    </location>
</feature>
<feature type="region of interest" description="Disordered" evidence="1">
    <location>
        <begin position="51"/>
        <end position="142"/>
    </location>
</feature>
<feature type="compositionally biased region" description="Basic and acidic residues" evidence="1">
    <location>
        <begin position="54"/>
        <end position="63"/>
    </location>
</feature>
<evidence type="ECO:0008006" key="4">
    <source>
        <dbReference type="Google" id="ProtNLM"/>
    </source>
</evidence>
<keyword evidence="3" id="KW-1185">Reference proteome</keyword>
<evidence type="ECO:0000313" key="3">
    <source>
        <dbReference type="Proteomes" id="UP000006319"/>
    </source>
</evidence>
<dbReference type="PhylomeDB" id="K6UPW3"/>
<dbReference type="VEuPathDB" id="PlasmoDB:PCYB_031770"/>
<sequence>MLNKVVWLVAPLYLRSAHIIDVYEDFRATTPHEGDRHSSHPRVLTECISSNCNDDSKKRHAGEDLTEIPEECFNESDPSDEDGGEGPSSTLPAKEGQENCQDSYQDSYQDGYQDGYQDSYQDSFQPSVTLSNSVGVPPDPHEFKKKLFKGGENNSSKKKLKENVITPSTDEPVPNKNNFRQDFLNFYCALIGKDFNRSKVDMKAAKNKLDGGWEKKCKEKLKHDSKVRSTSTDECLAKNKEISQNSSSVGKDESSIRNKVSELEERYAKRKWGLQKFHLSMQNGGSSSSDSSVSSLSGLGGLGDLGSVNKLGHANSVSSEVSGSSGGRSESAGEGSSGGSSGSSGRSSGGSSGGSARSRGLNLEGGSPSIGSARNFERSSPNVDSRMPSVDNRRYSSTNSRTSSAIGNRKYYDKMLSHLFSLAILFYRNKPYLDKMARQLPQKYYLSYKGVQQNINRLYENNFTQMHEDFYELEKKKNPIEKKGIEKYYYAFDRTVYTLLFFLYEIQQKEDALHRTFESLPIEYKLRRDELVDSVTMSTPSDRMKDIYFTTYNIFDSINTCMDSSSRFNFNYLGKKILNNLNEEGGNVHNRASLEMKKINDYMINTQNDIVEYIKELSSYFKQFVDYATLENLFCEPVLYCYSLFLDYYLGTLDQLLDHLNIHLKYPVNKESQESLSHIYKEIKAHADNLGCTMRCFYFKKSIKPDPELSIISLFTDSKFRLGLVDKYVNKKYSNFISLMLKMMGYFRVTVASLTSIVTLQTVHALLLDTENGNIKYVDAMKALTYLTKNISHNSSVLADPREEKH</sequence>
<reference evidence="2 3" key="1">
    <citation type="journal article" date="2012" name="Nat. Genet.">
        <title>Plasmodium cynomolgi genome sequences provide insight into Plasmodium vivax and the monkey malaria clade.</title>
        <authorList>
            <person name="Tachibana S."/>
            <person name="Sullivan S.A."/>
            <person name="Kawai S."/>
            <person name="Nakamura S."/>
            <person name="Kim H.R."/>
            <person name="Goto N."/>
            <person name="Arisue N."/>
            <person name="Palacpac N.M.Q."/>
            <person name="Honma H."/>
            <person name="Yagi M."/>
            <person name="Tougan T."/>
            <person name="Katakai Y."/>
            <person name="Kaneko O."/>
            <person name="Mita T."/>
            <person name="Kita K."/>
            <person name="Yasutomi Y."/>
            <person name="Sutton P.L."/>
            <person name="Shakhbatyan R."/>
            <person name="Horii T."/>
            <person name="Yasunaga T."/>
            <person name="Barnwell J.W."/>
            <person name="Escalante A.A."/>
            <person name="Carlton J.M."/>
            <person name="Tanabe K."/>
        </authorList>
    </citation>
    <scope>NUCLEOTIDE SEQUENCE [LARGE SCALE GENOMIC DNA]</scope>
    <source>
        <strain evidence="2 3">B</strain>
    </source>
</reference>
<evidence type="ECO:0000313" key="2">
    <source>
        <dbReference type="EMBL" id="GAB64764.1"/>
    </source>
</evidence>
<dbReference type="OrthoDB" id="386326at2759"/>
<evidence type="ECO:0000256" key="1">
    <source>
        <dbReference type="SAM" id="MobiDB-lite"/>
    </source>
</evidence>
<feature type="compositionally biased region" description="Acidic residues" evidence="1">
    <location>
        <begin position="64"/>
        <end position="84"/>
    </location>
</feature>
<dbReference type="EMBL" id="DF157095">
    <property type="protein sequence ID" value="GAB64764.1"/>
    <property type="molecule type" value="Genomic_DNA"/>
</dbReference>
<dbReference type="GeneID" id="14691285"/>
<organism evidence="2 3">
    <name type="scientific">Plasmodium cynomolgi (strain B)</name>
    <dbReference type="NCBI Taxonomy" id="1120755"/>
    <lineage>
        <taxon>Eukaryota</taxon>
        <taxon>Sar</taxon>
        <taxon>Alveolata</taxon>
        <taxon>Apicomplexa</taxon>
        <taxon>Aconoidasida</taxon>
        <taxon>Haemosporida</taxon>
        <taxon>Plasmodiidae</taxon>
        <taxon>Plasmodium</taxon>
        <taxon>Plasmodium (Plasmodium)</taxon>
    </lineage>
</organism>
<dbReference type="OMA" id="CEPVLYC"/>
<dbReference type="AlphaFoldDB" id="K6UPW3"/>
<name>K6UPW3_PLACD</name>